<dbReference type="RefSeq" id="XP_008714676.1">
    <property type="nucleotide sequence ID" value="XM_008716454.1"/>
</dbReference>
<name>W2S2X6_CYPE1</name>
<gene>
    <name evidence="1" type="ORF">HMPREF1541_02098</name>
</gene>
<keyword evidence="2" id="KW-1185">Reference proteome</keyword>
<evidence type="ECO:0000313" key="1">
    <source>
        <dbReference type="EMBL" id="ETN42940.1"/>
    </source>
</evidence>
<sequence length="35" mass="3930">MFTGVLINATAAKMWRRTVGKLDSGLFRYRIGGEI</sequence>
<dbReference type="OrthoDB" id="5201563at2759"/>
<protein>
    <submittedName>
        <fullName evidence="1">Uncharacterized protein</fullName>
    </submittedName>
</protein>
<dbReference type="AlphaFoldDB" id="W2S2X6"/>
<accession>W2S2X6</accession>
<evidence type="ECO:0000313" key="2">
    <source>
        <dbReference type="Proteomes" id="UP000030752"/>
    </source>
</evidence>
<proteinExistence type="predicted"/>
<dbReference type="GeneID" id="19969437"/>
<reference evidence="1 2" key="1">
    <citation type="submission" date="2013-03" db="EMBL/GenBank/DDBJ databases">
        <title>The Genome Sequence of Phialophora europaea CBS 101466.</title>
        <authorList>
            <consortium name="The Broad Institute Genomics Platform"/>
            <person name="Cuomo C."/>
            <person name="de Hoog S."/>
            <person name="Gorbushina A."/>
            <person name="Walker B."/>
            <person name="Young S.K."/>
            <person name="Zeng Q."/>
            <person name="Gargeya S."/>
            <person name="Fitzgerald M."/>
            <person name="Haas B."/>
            <person name="Abouelleil A."/>
            <person name="Allen A.W."/>
            <person name="Alvarado L."/>
            <person name="Arachchi H.M."/>
            <person name="Berlin A.M."/>
            <person name="Chapman S.B."/>
            <person name="Gainer-Dewar J."/>
            <person name="Goldberg J."/>
            <person name="Griggs A."/>
            <person name="Gujja S."/>
            <person name="Hansen M."/>
            <person name="Howarth C."/>
            <person name="Imamovic A."/>
            <person name="Ireland A."/>
            <person name="Larimer J."/>
            <person name="McCowan C."/>
            <person name="Murphy C."/>
            <person name="Pearson M."/>
            <person name="Poon T.W."/>
            <person name="Priest M."/>
            <person name="Roberts A."/>
            <person name="Saif S."/>
            <person name="Shea T."/>
            <person name="Sisk P."/>
            <person name="Sykes S."/>
            <person name="Wortman J."/>
            <person name="Nusbaum C."/>
            <person name="Birren B."/>
        </authorList>
    </citation>
    <scope>NUCLEOTIDE SEQUENCE [LARGE SCALE GENOMIC DNA]</scope>
    <source>
        <strain evidence="1 2">CBS 101466</strain>
    </source>
</reference>
<dbReference type="VEuPathDB" id="FungiDB:HMPREF1541_02098"/>
<dbReference type="HOGENOM" id="CLU_3368470_0_0_1"/>
<dbReference type="Proteomes" id="UP000030752">
    <property type="component" value="Unassembled WGS sequence"/>
</dbReference>
<organism evidence="1 2">
    <name type="scientific">Cyphellophora europaea (strain CBS 101466)</name>
    <name type="common">Phialophora europaea</name>
    <dbReference type="NCBI Taxonomy" id="1220924"/>
    <lineage>
        <taxon>Eukaryota</taxon>
        <taxon>Fungi</taxon>
        <taxon>Dikarya</taxon>
        <taxon>Ascomycota</taxon>
        <taxon>Pezizomycotina</taxon>
        <taxon>Eurotiomycetes</taxon>
        <taxon>Chaetothyriomycetidae</taxon>
        <taxon>Chaetothyriales</taxon>
        <taxon>Cyphellophoraceae</taxon>
        <taxon>Cyphellophora</taxon>
    </lineage>
</organism>
<dbReference type="EMBL" id="KB822718">
    <property type="protein sequence ID" value="ETN42940.1"/>
    <property type="molecule type" value="Genomic_DNA"/>
</dbReference>
<dbReference type="InParanoid" id="W2S2X6"/>